<evidence type="ECO:0000256" key="4">
    <source>
        <dbReference type="ARBA" id="ARBA00044235"/>
    </source>
</evidence>
<dbReference type="InterPro" id="IPR021475">
    <property type="entry name" value="Pants/Emi1-like"/>
</dbReference>
<protein>
    <recommendedName>
        <fullName evidence="3">Synaptic plasticity regulator PANTS</fullName>
    </recommendedName>
    <alternativeName>
        <fullName evidence="4">Plasticity-associated neural transcript short</fullName>
    </alternativeName>
</protein>
<dbReference type="PANTHER" id="PTHR28052:SF1">
    <property type="entry name" value="UPF0545 PROTEIN C22ORF39"/>
    <property type="match status" value="1"/>
</dbReference>
<proteinExistence type="inferred from homology"/>
<dbReference type="GeneID" id="108564421"/>
<dbReference type="PANTHER" id="PTHR28052">
    <property type="entry name" value="UPF0545 PROTEIN C22ORF39"/>
    <property type="match status" value="1"/>
</dbReference>
<sequence length="150" mass="18001">MPEESTTNEDNNEVPKLQYEWMIRPCNVYDEEYGDCRSIRGRLHQRFVHGSSVDCSQWKRDYDNCVKWEEKKDLKAANELIKSEINRRKERLQAHIENDVWGKRKEPPSDWNRPLPEEMVKQYENTYLHIKNQEMKGEIPPTIDSKCSIM</sequence>
<comment type="similarity">
    <text evidence="1">Belongs to the UPF0545 family.</text>
</comment>
<evidence type="ECO:0000256" key="3">
    <source>
        <dbReference type="ARBA" id="ARBA00044072"/>
    </source>
</evidence>
<organism evidence="5 6">
    <name type="scientific">Nicrophorus vespilloides</name>
    <name type="common">Boreal carrion beetle</name>
    <dbReference type="NCBI Taxonomy" id="110193"/>
    <lineage>
        <taxon>Eukaryota</taxon>
        <taxon>Metazoa</taxon>
        <taxon>Ecdysozoa</taxon>
        <taxon>Arthropoda</taxon>
        <taxon>Hexapoda</taxon>
        <taxon>Insecta</taxon>
        <taxon>Pterygota</taxon>
        <taxon>Neoptera</taxon>
        <taxon>Endopterygota</taxon>
        <taxon>Coleoptera</taxon>
        <taxon>Polyphaga</taxon>
        <taxon>Staphyliniformia</taxon>
        <taxon>Silphidae</taxon>
        <taxon>Nicrophorinae</taxon>
        <taxon>Nicrophorus</taxon>
    </lineage>
</organism>
<gene>
    <name evidence="6" type="primary">LOC108564421</name>
</gene>
<evidence type="ECO:0000313" key="6">
    <source>
        <dbReference type="RefSeq" id="XP_017778954.1"/>
    </source>
</evidence>
<reference evidence="6" key="1">
    <citation type="submission" date="2025-08" db="UniProtKB">
        <authorList>
            <consortium name="RefSeq"/>
        </authorList>
    </citation>
    <scope>IDENTIFICATION</scope>
    <source>
        <tissue evidence="6">Whole Larva</tissue>
    </source>
</reference>
<dbReference type="RefSeq" id="XP_017778954.1">
    <property type="nucleotide sequence ID" value="XM_017923465.1"/>
</dbReference>
<evidence type="ECO:0000256" key="1">
    <source>
        <dbReference type="ARBA" id="ARBA00006412"/>
    </source>
</evidence>
<keyword evidence="5" id="KW-1185">Reference proteome</keyword>
<dbReference type="Proteomes" id="UP000695000">
    <property type="component" value="Unplaced"/>
</dbReference>
<evidence type="ECO:0000256" key="2">
    <source>
        <dbReference type="ARBA" id="ARBA00043942"/>
    </source>
</evidence>
<evidence type="ECO:0000313" key="5">
    <source>
        <dbReference type="Proteomes" id="UP000695000"/>
    </source>
</evidence>
<accession>A0ABM1MWK4</accession>
<comment type="subcellular location">
    <subcellularLocation>
        <location evidence="2">Synaptic cleft</location>
    </subcellularLocation>
</comment>
<name>A0ABM1MWK4_NICVS</name>
<dbReference type="Pfam" id="PF11326">
    <property type="entry name" value="PANTS-like"/>
    <property type="match status" value="1"/>
</dbReference>